<dbReference type="SUPFAM" id="SSF52540">
    <property type="entry name" value="P-loop containing nucleoside triphosphate hydrolases"/>
    <property type="match status" value="1"/>
</dbReference>
<dbReference type="OrthoDB" id="5866690at2759"/>
<accession>A0A814AA17</accession>
<sequence>MNNFPYILNNEIKSIDEYNYNEILYLCSLGSCVIYEDDPLKELCTGKFSSIDHSISKMCVTQTITSEISSLKYSKYMIYESSKLNKINFISFRGTKNLQYFLTEINSTTQDDDLNLGNFHTGIYKFSNLIDDKNFINLLKEGKKLYFTGHSIGAAISCMLVIKLISKIEKHLRSNIFFIGFGCPLFSDEKFAENFTLKNNFHFIQIENDIVVPILKDLSTFFHDENNKINILFHDLFKEFLKTLSQFIFDDKQDNISFSSFINQDLNKSNNSSFQILVEAIQNNLSLGIKSISNFSPKYCLFGKIHKFKDNNLIFSDEQVKNENFFKEILDGSFIENVSNHKISEYWSKFKTVLHSEEVYKQKEIESLVDLELSVESIENEAVKNEYTNNFINDKEMRIQDMPFDMLYISAAFYVHIIGKLDLSNNNPKLLKNKNDLLIIFEEVDKIWNEKLKTNWKKCSPDIKKQLREKIFSNLDVKDSNIIEQKISEDFIFNESLSNLKEAVTYESNAFGIIKKLYPIVYELKKQFCKEVIKKNWHKVILRPKLAFIEFKYVNEILSYYFASKKFDDTYRTFLLHILKSNKLGFEPDEQPNLGFIEKLIFINLIDNFIKMDSDYKKLIELTVVNLKIRNIICQDYFVGVVGTKKSGKTTFTNLITCKDSNSSMSESTETVKSWNLYNKHNLFLIDYPHFDSPDISNQLEFHFSRTLLNRVFVIFEAKSKGQIDGNKKILQLVRQFFSNRFTVLYNFSDLLIDEKNIDLEKFKEEICSNLGIHDNQEKENVFLTCLDPHLDRSKADRIKLTKIIKDRKQVEKLFYELVIKKDNNHIVDKALVEKFEQNEKEITAKTIEILDSEGSKKVYALKRYINRLVLNRTFIWTFEELIKRIQKNFEIENPKIYYKWNPNLRIEKFEDFFKNELTVFVLE</sequence>
<evidence type="ECO:0000259" key="1">
    <source>
        <dbReference type="Pfam" id="PF01764"/>
    </source>
</evidence>
<dbReference type="Gene3D" id="3.40.50.1820">
    <property type="entry name" value="alpha/beta hydrolase"/>
    <property type="match status" value="1"/>
</dbReference>
<evidence type="ECO:0000313" key="3">
    <source>
        <dbReference type="Proteomes" id="UP000663879"/>
    </source>
</evidence>
<proteinExistence type="predicted"/>
<dbReference type="Proteomes" id="UP000663879">
    <property type="component" value="Unassembled WGS sequence"/>
</dbReference>
<name>A0A814AA17_9BILA</name>
<keyword evidence="3" id="KW-1185">Reference proteome</keyword>
<gene>
    <name evidence="2" type="ORF">OXX778_LOCUS11910</name>
</gene>
<dbReference type="SUPFAM" id="SSF53474">
    <property type="entry name" value="alpha/beta-Hydrolases"/>
    <property type="match status" value="1"/>
</dbReference>
<comment type="caution">
    <text evidence="2">The sequence shown here is derived from an EMBL/GenBank/DDBJ whole genome shotgun (WGS) entry which is preliminary data.</text>
</comment>
<evidence type="ECO:0000313" key="2">
    <source>
        <dbReference type="EMBL" id="CAF0911171.1"/>
    </source>
</evidence>
<dbReference type="PANTHER" id="PTHR45856">
    <property type="entry name" value="ALPHA/BETA-HYDROLASES SUPERFAMILY PROTEIN"/>
    <property type="match status" value="1"/>
</dbReference>
<dbReference type="Gene3D" id="3.40.50.300">
    <property type="entry name" value="P-loop containing nucleotide triphosphate hydrolases"/>
    <property type="match status" value="1"/>
</dbReference>
<feature type="domain" description="Fungal lipase-type" evidence="1">
    <location>
        <begin position="89"/>
        <end position="212"/>
    </location>
</feature>
<reference evidence="2" key="1">
    <citation type="submission" date="2021-02" db="EMBL/GenBank/DDBJ databases">
        <authorList>
            <person name="Nowell W R."/>
        </authorList>
    </citation>
    <scope>NUCLEOTIDE SEQUENCE</scope>
    <source>
        <strain evidence="2">Ploen Becks lab</strain>
    </source>
</reference>
<dbReference type="Pfam" id="PF01764">
    <property type="entry name" value="Lipase_3"/>
    <property type="match status" value="1"/>
</dbReference>
<dbReference type="EMBL" id="CAJNOC010002079">
    <property type="protein sequence ID" value="CAF0911171.1"/>
    <property type="molecule type" value="Genomic_DNA"/>
</dbReference>
<dbReference type="InterPro" id="IPR051218">
    <property type="entry name" value="Sec_MonoDiacylglyc_Lipase"/>
</dbReference>
<protein>
    <recommendedName>
        <fullName evidence="1">Fungal lipase-type domain-containing protein</fullName>
    </recommendedName>
</protein>
<dbReference type="PANTHER" id="PTHR45856:SF24">
    <property type="entry name" value="FUNGAL LIPASE-LIKE DOMAIN-CONTAINING PROTEIN"/>
    <property type="match status" value="1"/>
</dbReference>
<dbReference type="GO" id="GO:0006629">
    <property type="term" value="P:lipid metabolic process"/>
    <property type="evidence" value="ECO:0007669"/>
    <property type="project" value="InterPro"/>
</dbReference>
<organism evidence="2 3">
    <name type="scientific">Brachionus calyciflorus</name>
    <dbReference type="NCBI Taxonomy" id="104777"/>
    <lineage>
        <taxon>Eukaryota</taxon>
        <taxon>Metazoa</taxon>
        <taxon>Spiralia</taxon>
        <taxon>Gnathifera</taxon>
        <taxon>Rotifera</taxon>
        <taxon>Eurotatoria</taxon>
        <taxon>Monogononta</taxon>
        <taxon>Pseudotrocha</taxon>
        <taxon>Ploima</taxon>
        <taxon>Brachionidae</taxon>
        <taxon>Brachionus</taxon>
    </lineage>
</organism>
<dbReference type="AlphaFoldDB" id="A0A814AA17"/>
<dbReference type="InterPro" id="IPR027417">
    <property type="entry name" value="P-loop_NTPase"/>
</dbReference>
<dbReference type="InterPro" id="IPR002921">
    <property type="entry name" value="Fungal_lipase-type"/>
</dbReference>
<dbReference type="InterPro" id="IPR029058">
    <property type="entry name" value="AB_hydrolase_fold"/>
</dbReference>